<evidence type="ECO:0000313" key="2">
    <source>
        <dbReference type="Proteomes" id="UP000202181"/>
    </source>
</evidence>
<evidence type="ECO:0000313" key="1">
    <source>
        <dbReference type="EMBL" id="ANZ48127.1"/>
    </source>
</evidence>
<dbReference type="EMBL" id="KX397364">
    <property type="protein sequence ID" value="ANZ48127.1"/>
    <property type="molecule type" value="Genomic_DNA"/>
</dbReference>
<sequence length="199" mass="22312">MSEMILDSLFLITITDINKSGKLPRTVCISRHGFTRSYHLSSVLKIACTVTGMKRPSQTCSINHVLMILQRAISTIRRKRRRASFRFYPNSTNKVVGGNMDNVVDLREATCNVRGLAFNRLHAVLHETDRVPTPQEGKAALELLRQAELVIVDTNIQAVRIQHYLAKQALLALCVTGEQASELTLPEVPVWGDPQVDHQ</sequence>
<keyword evidence="2" id="KW-1185">Reference proteome</keyword>
<name>A0A1B2IA31_9CAUD</name>
<dbReference type="KEGG" id="vg:29057064"/>
<reference evidence="1" key="1">
    <citation type="submission" date="2016-06" db="EMBL/GenBank/DDBJ databases">
        <authorList>
            <person name="Berg J.A."/>
            <person name="Hyde J.R."/>
            <person name="Breakwell D.P."/>
            <person name="Hope S."/>
            <person name="Grose J.H."/>
        </authorList>
    </citation>
    <scope>NUCLEOTIDE SEQUENCE [LARGE SCALE GENOMIC DNA]</scope>
</reference>
<dbReference type="GeneID" id="29057064"/>
<dbReference type="RefSeq" id="YP_009290732.1">
    <property type="nucleotide sequence ID" value="NC_031107.2"/>
</dbReference>
<accession>A0A1B2IA31</accession>
<dbReference type="Proteomes" id="UP000202181">
    <property type="component" value="Segment"/>
</dbReference>
<gene>
    <name evidence="1" type="ORF">ASESINO_114</name>
</gene>
<dbReference type="OrthoDB" id="12497at10239"/>
<protein>
    <submittedName>
        <fullName evidence="1">Uncharacterized protein</fullName>
    </submittedName>
</protein>
<organism evidence="1 2">
    <name type="scientific">Erwinia phage vB_EamM_Asesino</name>
    <dbReference type="NCBI Taxonomy" id="1883370"/>
    <lineage>
        <taxon>Viruses</taxon>
        <taxon>Duplodnaviria</taxon>
        <taxon>Heunggongvirae</taxon>
        <taxon>Uroviricota</taxon>
        <taxon>Caudoviricetes</taxon>
        <taxon>Chimalliviridae</taxon>
        <taxon>Erskinevirus</taxon>
        <taxon>Erskinevirus asesino</taxon>
    </lineage>
</organism>
<proteinExistence type="predicted"/>